<evidence type="ECO:0000256" key="3">
    <source>
        <dbReference type="ARBA" id="ARBA00048782"/>
    </source>
</evidence>
<dbReference type="GO" id="GO:0008113">
    <property type="term" value="F:peptide-methionine (S)-S-oxide reductase activity"/>
    <property type="evidence" value="ECO:0007669"/>
    <property type="project" value="UniProtKB-UniRule"/>
</dbReference>
<proteinExistence type="inferred from homology"/>
<evidence type="ECO:0000313" key="7">
    <source>
        <dbReference type="EMBL" id="ADE55576.1"/>
    </source>
</evidence>
<feature type="signal peptide" evidence="5">
    <location>
        <begin position="1"/>
        <end position="17"/>
    </location>
</feature>
<dbReference type="InterPro" id="IPR036509">
    <property type="entry name" value="Met_Sox_Rdtase_MsrA_sf"/>
</dbReference>
<gene>
    <name evidence="4" type="primary">msrA</name>
    <name evidence="7" type="ordered locus">Caka_2560</name>
</gene>
<evidence type="ECO:0000256" key="5">
    <source>
        <dbReference type="SAM" id="SignalP"/>
    </source>
</evidence>
<comment type="function">
    <text evidence="4">Has an important function as a repair enzyme for proteins that have been inactivated by oxidation. Catalyzes the reversible oxidation-reduction of methionine sulfoxide in proteins to methionine.</text>
</comment>
<evidence type="ECO:0000256" key="1">
    <source>
        <dbReference type="ARBA" id="ARBA00023002"/>
    </source>
</evidence>
<dbReference type="eggNOG" id="COG0225">
    <property type="taxonomic scope" value="Bacteria"/>
</dbReference>
<dbReference type="Pfam" id="PF01625">
    <property type="entry name" value="PMSR"/>
    <property type="match status" value="1"/>
</dbReference>
<sequence>MIRHLLPLLFVSLAACAKPDTTESTNMETKAKTELATFGAGCFWCVEAVFEGLDGVHDVQSGYMGGEVKDPTYREICSGLTGHAEVIQIQFDPETVSYETLLDWLWRSHDPTTLNRQGADTGTQYRSAIFTHSDVQQKAAEASKIAAQPAFKDPIVTEITPASTFYPAEAYHQDYYKLNPNAPYCQVVIKPKLKKLELE</sequence>
<evidence type="ECO:0000313" key="8">
    <source>
        <dbReference type="Proteomes" id="UP000000925"/>
    </source>
</evidence>
<dbReference type="AlphaFoldDB" id="D5EP66"/>
<keyword evidence="1 4" id="KW-0560">Oxidoreductase</keyword>
<protein>
    <recommendedName>
        <fullName evidence="4">Peptide methionine sulfoxide reductase MsrA</fullName>
        <shortName evidence="4">Protein-methionine-S-oxide reductase</shortName>
        <ecNumber evidence="4">1.8.4.11</ecNumber>
    </recommendedName>
    <alternativeName>
        <fullName evidence="4">Peptide-methionine (S)-S-oxide reductase</fullName>
        <shortName evidence="4">Peptide Met(O) reductase</shortName>
    </alternativeName>
</protein>
<evidence type="ECO:0000256" key="2">
    <source>
        <dbReference type="ARBA" id="ARBA00047806"/>
    </source>
</evidence>
<dbReference type="STRING" id="583355.Caka_2560"/>
<reference evidence="7 8" key="1">
    <citation type="journal article" date="2010" name="Stand. Genomic Sci.">
        <title>Complete genome sequence of Coraliomargarita akajimensis type strain (04OKA010-24).</title>
        <authorList>
            <person name="Mavromatis K."/>
            <person name="Abt B."/>
            <person name="Brambilla E."/>
            <person name="Lapidus A."/>
            <person name="Copeland A."/>
            <person name="Deshpande S."/>
            <person name="Nolan M."/>
            <person name="Lucas S."/>
            <person name="Tice H."/>
            <person name="Cheng J.F."/>
            <person name="Han C."/>
            <person name="Detter J.C."/>
            <person name="Woyke T."/>
            <person name="Goodwin L."/>
            <person name="Pitluck S."/>
            <person name="Held B."/>
            <person name="Brettin T."/>
            <person name="Tapia R."/>
            <person name="Ivanova N."/>
            <person name="Mikhailova N."/>
            <person name="Pati A."/>
            <person name="Liolios K."/>
            <person name="Chen A."/>
            <person name="Palaniappan K."/>
            <person name="Land M."/>
            <person name="Hauser L."/>
            <person name="Chang Y.J."/>
            <person name="Jeffries C.D."/>
            <person name="Rohde M."/>
            <person name="Goker M."/>
            <person name="Bristow J."/>
            <person name="Eisen J.A."/>
            <person name="Markowitz V."/>
            <person name="Hugenholtz P."/>
            <person name="Klenk H.P."/>
            <person name="Kyrpides N.C."/>
        </authorList>
    </citation>
    <scope>NUCLEOTIDE SEQUENCE [LARGE SCALE GENOMIC DNA]</scope>
    <source>
        <strain evidence="8">DSM 45221 / IAM 15411 / JCM 23193 / KCTC 12865</strain>
    </source>
</reference>
<dbReference type="KEGG" id="caa:Caka_2560"/>
<comment type="catalytic activity">
    <reaction evidence="2 4">
        <text>L-methionyl-[protein] + [thioredoxin]-disulfide + H2O = L-methionyl-(S)-S-oxide-[protein] + [thioredoxin]-dithiol</text>
        <dbReference type="Rhea" id="RHEA:14217"/>
        <dbReference type="Rhea" id="RHEA-COMP:10698"/>
        <dbReference type="Rhea" id="RHEA-COMP:10700"/>
        <dbReference type="Rhea" id="RHEA-COMP:12313"/>
        <dbReference type="Rhea" id="RHEA-COMP:12315"/>
        <dbReference type="ChEBI" id="CHEBI:15377"/>
        <dbReference type="ChEBI" id="CHEBI:16044"/>
        <dbReference type="ChEBI" id="CHEBI:29950"/>
        <dbReference type="ChEBI" id="CHEBI:44120"/>
        <dbReference type="ChEBI" id="CHEBI:50058"/>
        <dbReference type="EC" id="1.8.4.11"/>
    </reaction>
</comment>
<name>D5EP66_CORAD</name>
<feature type="chain" id="PRO_5003070872" description="Peptide methionine sulfoxide reductase MsrA" evidence="5">
    <location>
        <begin position="18"/>
        <end position="199"/>
    </location>
</feature>
<dbReference type="GO" id="GO:0033744">
    <property type="term" value="F:L-methionine:thioredoxin-disulfide S-oxidoreductase activity"/>
    <property type="evidence" value="ECO:0007669"/>
    <property type="project" value="RHEA"/>
</dbReference>
<dbReference type="HAMAP" id="MF_01401">
    <property type="entry name" value="MsrA"/>
    <property type="match status" value="1"/>
</dbReference>
<dbReference type="PANTHER" id="PTHR43774:SF1">
    <property type="entry name" value="PEPTIDE METHIONINE SULFOXIDE REDUCTASE MSRA 2"/>
    <property type="match status" value="1"/>
</dbReference>
<keyword evidence="8" id="KW-1185">Reference proteome</keyword>
<keyword evidence="5" id="KW-0732">Signal</keyword>
<dbReference type="EC" id="1.8.4.11" evidence="4"/>
<comment type="catalytic activity">
    <reaction evidence="3 4">
        <text>[thioredoxin]-disulfide + L-methionine + H2O = L-methionine (S)-S-oxide + [thioredoxin]-dithiol</text>
        <dbReference type="Rhea" id="RHEA:19993"/>
        <dbReference type="Rhea" id="RHEA-COMP:10698"/>
        <dbReference type="Rhea" id="RHEA-COMP:10700"/>
        <dbReference type="ChEBI" id="CHEBI:15377"/>
        <dbReference type="ChEBI" id="CHEBI:29950"/>
        <dbReference type="ChEBI" id="CHEBI:50058"/>
        <dbReference type="ChEBI" id="CHEBI:57844"/>
        <dbReference type="ChEBI" id="CHEBI:58772"/>
        <dbReference type="EC" id="1.8.4.11"/>
    </reaction>
</comment>
<evidence type="ECO:0000259" key="6">
    <source>
        <dbReference type="Pfam" id="PF01625"/>
    </source>
</evidence>
<accession>D5EP66</accession>
<feature type="domain" description="Peptide methionine sulphoxide reductase MsrA" evidence="6">
    <location>
        <begin position="36"/>
        <end position="186"/>
    </location>
</feature>
<dbReference type="Proteomes" id="UP000000925">
    <property type="component" value="Chromosome"/>
</dbReference>
<dbReference type="NCBIfam" id="TIGR00401">
    <property type="entry name" value="msrA"/>
    <property type="match status" value="1"/>
</dbReference>
<dbReference type="PROSITE" id="PS51257">
    <property type="entry name" value="PROKAR_LIPOPROTEIN"/>
    <property type="match status" value="1"/>
</dbReference>
<evidence type="ECO:0000256" key="4">
    <source>
        <dbReference type="HAMAP-Rule" id="MF_01401"/>
    </source>
</evidence>
<dbReference type="Gene3D" id="3.30.1060.10">
    <property type="entry name" value="Peptide methionine sulphoxide reductase MsrA"/>
    <property type="match status" value="1"/>
</dbReference>
<feature type="active site" evidence="4">
    <location>
        <position position="42"/>
    </location>
</feature>
<dbReference type="SUPFAM" id="SSF55068">
    <property type="entry name" value="Peptide methionine sulfoxide reductase"/>
    <property type="match status" value="1"/>
</dbReference>
<organism evidence="7 8">
    <name type="scientific">Coraliomargarita akajimensis (strain DSM 45221 / IAM 15411 / JCM 23193 / KCTC 12865 / 04OKA010-24)</name>
    <dbReference type="NCBI Taxonomy" id="583355"/>
    <lineage>
        <taxon>Bacteria</taxon>
        <taxon>Pseudomonadati</taxon>
        <taxon>Verrucomicrobiota</taxon>
        <taxon>Opitutia</taxon>
        <taxon>Puniceicoccales</taxon>
        <taxon>Coraliomargaritaceae</taxon>
        <taxon>Coraliomargarita</taxon>
    </lineage>
</organism>
<dbReference type="HOGENOM" id="CLU_031040_10_0_0"/>
<comment type="similarity">
    <text evidence="4">Belongs to the MsrA Met sulfoxide reductase family.</text>
</comment>
<dbReference type="InterPro" id="IPR002569">
    <property type="entry name" value="Met_Sox_Rdtase_MsrA_dom"/>
</dbReference>
<dbReference type="PANTHER" id="PTHR43774">
    <property type="entry name" value="PEPTIDE METHIONINE SULFOXIDE REDUCTASE"/>
    <property type="match status" value="1"/>
</dbReference>
<dbReference type="RefSeq" id="WP_013044298.1">
    <property type="nucleotide sequence ID" value="NC_014008.1"/>
</dbReference>
<dbReference type="EMBL" id="CP001998">
    <property type="protein sequence ID" value="ADE55576.1"/>
    <property type="molecule type" value="Genomic_DNA"/>
</dbReference>